<evidence type="ECO:0000259" key="5">
    <source>
        <dbReference type="Pfam" id="PF01361"/>
    </source>
</evidence>
<evidence type="ECO:0000313" key="6">
    <source>
        <dbReference type="EMBL" id="MFC4530686.1"/>
    </source>
</evidence>
<gene>
    <name evidence="6" type="ORF">ACFO60_07910</name>
</gene>
<evidence type="ECO:0000313" key="7">
    <source>
        <dbReference type="Proteomes" id="UP001596004"/>
    </source>
</evidence>
<reference evidence="7" key="1">
    <citation type="journal article" date="2019" name="Int. J. Syst. Evol. Microbiol.">
        <title>The Global Catalogue of Microorganisms (GCM) 10K type strain sequencing project: providing services to taxonomists for standard genome sequencing and annotation.</title>
        <authorList>
            <consortium name="The Broad Institute Genomics Platform"/>
            <consortium name="The Broad Institute Genome Sequencing Center for Infectious Disease"/>
            <person name="Wu L."/>
            <person name="Ma J."/>
        </authorList>
    </citation>
    <scope>NUCLEOTIDE SEQUENCE [LARGE SCALE GENOMIC DNA]</scope>
    <source>
        <strain evidence="7">CGMCC 4.7132</strain>
    </source>
</reference>
<feature type="domain" description="4-oxalocrotonate tautomerase-like" evidence="5">
    <location>
        <begin position="2"/>
        <end position="67"/>
    </location>
</feature>
<dbReference type="RefSeq" id="WP_380838687.1">
    <property type="nucleotide sequence ID" value="NZ_JBHSFP010000004.1"/>
</dbReference>
<dbReference type="NCBIfam" id="TIGR00013">
    <property type="entry name" value="taut"/>
    <property type="match status" value="1"/>
</dbReference>
<dbReference type="SUPFAM" id="SSF55331">
    <property type="entry name" value="Tautomerase/MIF"/>
    <property type="match status" value="1"/>
</dbReference>
<organism evidence="6 7">
    <name type="scientific">Sphaerisporangium dianthi</name>
    <dbReference type="NCBI Taxonomy" id="1436120"/>
    <lineage>
        <taxon>Bacteria</taxon>
        <taxon>Bacillati</taxon>
        <taxon>Actinomycetota</taxon>
        <taxon>Actinomycetes</taxon>
        <taxon>Streptosporangiales</taxon>
        <taxon>Streptosporangiaceae</taxon>
        <taxon>Sphaerisporangium</taxon>
    </lineage>
</organism>
<dbReference type="InterPro" id="IPR004370">
    <property type="entry name" value="4-OT-like_dom"/>
</dbReference>
<evidence type="ECO:0000256" key="3">
    <source>
        <dbReference type="RuleBase" id="RU362032"/>
    </source>
</evidence>
<dbReference type="Gene3D" id="3.30.429.10">
    <property type="entry name" value="Macrophage Migration Inhibitory Factor"/>
    <property type="match status" value="1"/>
</dbReference>
<sequence length="79" mass="8563">MPLVTIHITREGASPGEDSATAEQKAELIHGVSRLLLDVLGKPMESTFVIIDEVDLENWGQGGLPVEQFRAARRSPHSG</sequence>
<protein>
    <recommendedName>
        <fullName evidence="3">Tautomerase</fullName>
        <ecNumber evidence="3">5.3.2.-</ecNumber>
    </recommendedName>
</protein>
<dbReference type="PANTHER" id="PTHR35530:SF1">
    <property type="entry name" value="2-HYDROXYMUCONATE TAUTOMERASE"/>
    <property type="match status" value="1"/>
</dbReference>
<dbReference type="Proteomes" id="UP001596004">
    <property type="component" value="Unassembled WGS sequence"/>
</dbReference>
<feature type="region of interest" description="Disordered" evidence="4">
    <location>
        <begin position="1"/>
        <end position="22"/>
    </location>
</feature>
<evidence type="ECO:0000256" key="4">
    <source>
        <dbReference type="SAM" id="MobiDB-lite"/>
    </source>
</evidence>
<keyword evidence="2 3" id="KW-0413">Isomerase</keyword>
<dbReference type="InterPro" id="IPR018191">
    <property type="entry name" value="4-OT"/>
</dbReference>
<accession>A0ABV9CCW9</accession>
<keyword evidence="7" id="KW-1185">Reference proteome</keyword>
<dbReference type="InterPro" id="IPR014347">
    <property type="entry name" value="Tautomerase/MIF_sf"/>
</dbReference>
<name>A0ABV9CCW9_9ACTN</name>
<evidence type="ECO:0000256" key="1">
    <source>
        <dbReference type="ARBA" id="ARBA00006723"/>
    </source>
</evidence>
<dbReference type="Pfam" id="PF01361">
    <property type="entry name" value="Tautomerase"/>
    <property type="match status" value="1"/>
</dbReference>
<comment type="caution">
    <text evidence="6">The sequence shown here is derived from an EMBL/GenBank/DDBJ whole genome shotgun (WGS) entry which is preliminary data.</text>
</comment>
<dbReference type="EC" id="5.3.2.-" evidence="3"/>
<comment type="similarity">
    <text evidence="1 3">Belongs to the 4-oxalocrotonate tautomerase family.</text>
</comment>
<proteinExistence type="inferred from homology"/>
<dbReference type="PANTHER" id="PTHR35530">
    <property type="entry name" value="TAUTOMERASE-RELATED"/>
    <property type="match status" value="1"/>
</dbReference>
<evidence type="ECO:0000256" key="2">
    <source>
        <dbReference type="ARBA" id="ARBA00023235"/>
    </source>
</evidence>
<dbReference type="EMBL" id="JBHSFP010000004">
    <property type="protein sequence ID" value="MFC4530686.1"/>
    <property type="molecule type" value="Genomic_DNA"/>
</dbReference>